<gene>
    <name evidence="1" type="ORF">S01H1_63571</name>
</gene>
<accession>X0X0E1</accession>
<evidence type="ECO:0000313" key="1">
    <source>
        <dbReference type="EMBL" id="GAG36669.1"/>
    </source>
</evidence>
<dbReference type="EMBL" id="BARS01041849">
    <property type="protein sequence ID" value="GAG36669.1"/>
    <property type="molecule type" value="Genomic_DNA"/>
</dbReference>
<dbReference type="CDD" id="cd19958">
    <property type="entry name" value="pyocin_knob"/>
    <property type="match status" value="1"/>
</dbReference>
<comment type="caution">
    <text evidence="1">The sequence shown here is derived from an EMBL/GenBank/DDBJ whole genome shotgun (WGS) entry which is preliminary data.</text>
</comment>
<sequence>DLNDIEFNSMYAINATNVTNEPTDFLNEGFLTTYRQTSTGVDETQIIVGMSTANYYKQWMRHKKAGSWNGWKLIIDGGALSFADGNASFTGDVVLDGGFLNAKHVSNLTIAAGAITVSGTKHSVGNEGAAATDNLDTINGGSTYDIIILTTKSNAEDVIIRHGVGNIHLAGGLDFTLGNVKDNIMLFKYETGSWSTMSSSNNV</sequence>
<protein>
    <submittedName>
        <fullName evidence="1">Uncharacterized protein</fullName>
    </submittedName>
</protein>
<name>X0X0E1_9ZZZZ</name>
<organism evidence="1">
    <name type="scientific">marine sediment metagenome</name>
    <dbReference type="NCBI Taxonomy" id="412755"/>
    <lineage>
        <taxon>unclassified sequences</taxon>
        <taxon>metagenomes</taxon>
        <taxon>ecological metagenomes</taxon>
    </lineage>
</organism>
<proteinExistence type="predicted"/>
<reference evidence="1" key="1">
    <citation type="journal article" date="2014" name="Front. Microbiol.">
        <title>High frequency of phylogenetically diverse reductive dehalogenase-homologous genes in deep subseafloor sedimentary metagenomes.</title>
        <authorList>
            <person name="Kawai M."/>
            <person name="Futagami T."/>
            <person name="Toyoda A."/>
            <person name="Takaki Y."/>
            <person name="Nishi S."/>
            <person name="Hori S."/>
            <person name="Arai W."/>
            <person name="Tsubouchi T."/>
            <person name="Morono Y."/>
            <person name="Uchiyama I."/>
            <person name="Ito T."/>
            <person name="Fujiyama A."/>
            <person name="Inagaki F."/>
            <person name="Takami H."/>
        </authorList>
    </citation>
    <scope>NUCLEOTIDE SEQUENCE</scope>
    <source>
        <strain evidence="1">Expedition CK06-06</strain>
    </source>
</reference>
<feature type="non-terminal residue" evidence="1">
    <location>
        <position position="1"/>
    </location>
</feature>
<dbReference type="AlphaFoldDB" id="X0X0E1"/>